<evidence type="ECO:0000256" key="3">
    <source>
        <dbReference type="SAM" id="Coils"/>
    </source>
</evidence>
<sequence>MLSRRQINVQRENISSMCRISVKSLLDYACLYTHVDDDCEEFINFCAVFEQLVSHRLRPYQKKVWLPGQGSPRHFWDVLLENYTRNRQFLFESCIPNIEAIEAFKSPKAKLRAFIRVALMEKRLSDYMFCLLDNASLICDSYLDGALLASEEAAVLCGDLIGLNAVDFNFCLKGNENELLGPLEISYSPFLKYRQTLASRYTDDIEMLRLSGKDADEDMHPGTILTESNINDILRLQSLEKNVNQIKEQKDYLEELVRLRERQIKETNIKMENMKLEHNMAERSWQKECRTMDACILELQAELGKLRKQNESLSAQVMSLKQFKQRMEMTEVPLIDMAMGDDRAMDKSEGLVEMEQIEERLSMTRSAMKKKQTPTPSDQRSMISLTSDLTTFQEDSQSMFPLTGSLVDISWSQFTAEAKKYSREETISKTEEHLHSENIVPDKNIREISETEYVCREHSEELHPFKDSEVFMKASTLADSSEYILVSDVNSQLADKDQTSNSEVYTGIAASAKEHSPESVAEEKTSFAPKDREEEAEIMTSNETEALAEEQAWPDASKVDAAVSSSYVVMEDNMEEESNSSGQGQNPLNFENSSEMLMDTPETVEEDRKLSIDSVEVVPEQQNIMATSGSSSGVESEKDEEGVMSEPEIVNPSNSSSDSSDAAWEILSDSESKGEN</sequence>
<feature type="compositionally biased region" description="Polar residues" evidence="4">
    <location>
        <begin position="620"/>
        <end position="634"/>
    </location>
</feature>
<evidence type="ECO:0000313" key="6">
    <source>
        <dbReference type="EMBL" id="CAG5120464.1"/>
    </source>
</evidence>
<dbReference type="SMART" id="SM00593">
    <property type="entry name" value="RUN"/>
    <property type="match status" value="1"/>
</dbReference>
<dbReference type="EMBL" id="CAJHNH020000902">
    <property type="protein sequence ID" value="CAG5120464.1"/>
    <property type="molecule type" value="Genomic_DNA"/>
</dbReference>
<keyword evidence="7" id="KW-1185">Reference proteome</keyword>
<dbReference type="AlphaFoldDB" id="A0A8S3YTY8"/>
<feature type="coiled-coil region" evidence="3">
    <location>
        <begin position="236"/>
        <end position="316"/>
    </location>
</feature>
<keyword evidence="1 3" id="KW-0175">Coiled coil</keyword>
<feature type="region of interest" description="Disordered" evidence="4">
    <location>
        <begin position="571"/>
        <end position="676"/>
    </location>
</feature>
<dbReference type="PROSITE" id="PS50826">
    <property type="entry name" value="RUN"/>
    <property type="match status" value="1"/>
</dbReference>
<feature type="compositionally biased region" description="Basic and acidic residues" evidence="4">
    <location>
        <begin position="512"/>
        <end position="533"/>
    </location>
</feature>
<dbReference type="PANTHER" id="PTHR46251">
    <property type="entry name" value="RUN DOMAIN-CONTAINING 3 PROTEIN RUNDC3"/>
    <property type="match status" value="1"/>
</dbReference>
<organism evidence="6 7">
    <name type="scientific">Candidula unifasciata</name>
    <dbReference type="NCBI Taxonomy" id="100452"/>
    <lineage>
        <taxon>Eukaryota</taxon>
        <taxon>Metazoa</taxon>
        <taxon>Spiralia</taxon>
        <taxon>Lophotrochozoa</taxon>
        <taxon>Mollusca</taxon>
        <taxon>Gastropoda</taxon>
        <taxon>Heterobranchia</taxon>
        <taxon>Euthyneura</taxon>
        <taxon>Panpulmonata</taxon>
        <taxon>Eupulmonata</taxon>
        <taxon>Stylommatophora</taxon>
        <taxon>Helicina</taxon>
        <taxon>Helicoidea</taxon>
        <taxon>Geomitridae</taxon>
        <taxon>Candidula</taxon>
    </lineage>
</organism>
<gene>
    <name evidence="6" type="ORF">CUNI_LOCUS6022</name>
</gene>
<evidence type="ECO:0000256" key="4">
    <source>
        <dbReference type="SAM" id="MobiDB-lite"/>
    </source>
</evidence>
<feature type="region of interest" description="Disordered" evidence="4">
    <location>
        <begin position="510"/>
        <end position="535"/>
    </location>
</feature>
<dbReference type="PANTHER" id="PTHR46251:SF3">
    <property type="entry name" value="RUN DOMAIN-CONTAINING PROTEIN"/>
    <property type="match status" value="1"/>
</dbReference>
<comment type="similarity">
    <text evidence="2">Belongs to the RUNDC3 family.</text>
</comment>
<dbReference type="InterPro" id="IPR037213">
    <property type="entry name" value="Run_dom_sf"/>
</dbReference>
<dbReference type="SUPFAM" id="SSF140741">
    <property type="entry name" value="RUN domain-like"/>
    <property type="match status" value="1"/>
</dbReference>
<evidence type="ECO:0000313" key="7">
    <source>
        <dbReference type="Proteomes" id="UP000678393"/>
    </source>
</evidence>
<feature type="domain" description="RUN" evidence="5">
    <location>
        <begin position="36"/>
        <end position="175"/>
    </location>
</feature>
<dbReference type="InterPro" id="IPR047340">
    <property type="entry name" value="RUNDC3A_B"/>
</dbReference>
<proteinExistence type="inferred from homology"/>
<evidence type="ECO:0000256" key="2">
    <source>
        <dbReference type="ARBA" id="ARBA00034727"/>
    </source>
</evidence>
<dbReference type="Proteomes" id="UP000678393">
    <property type="component" value="Unassembled WGS sequence"/>
</dbReference>
<name>A0A8S3YTY8_9EUPU</name>
<comment type="caution">
    <text evidence="6">The sequence shown here is derived from an EMBL/GenBank/DDBJ whole genome shotgun (WGS) entry which is preliminary data.</text>
</comment>
<protein>
    <recommendedName>
        <fullName evidence="5">RUN domain-containing protein</fullName>
    </recommendedName>
</protein>
<dbReference type="InterPro" id="IPR004012">
    <property type="entry name" value="Run_dom"/>
</dbReference>
<dbReference type="Gene3D" id="1.20.58.900">
    <property type="match status" value="1"/>
</dbReference>
<dbReference type="OrthoDB" id="10029904at2759"/>
<dbReference type="Pfam" id="PF02759">
    <property type="entry name" value="RUN"/>
    <property type="match status" value="1"/>
</dbReference>
<evidence type="ECO:0000259" key="5">
    <source>
        <dbReference type="PROSITE" id="PS50826"/>
    </source>
</evidence>
<feature type="compositionally biased region" description="Polar residues" evidence="4">
    <location>
        <begin position="582"/>
        <end position="595"/>
    </location>
</feature>
<evidence type="ECO:0000256" key="1">
    <source>
        <dbReference type="ARBA" id="ARBA00023054"/>
    </source>
</evidence>
<reference evidence="6" key="1">
    <citation type="submission" date="2021-04" db="EMBL/GenBank/DDBJ databases">
        <authorList>
            <consortium name="Molecular Ecology Group"/>
        </authorList>
    </citation>
    <scope>NUCLEOTIDE SEQUENCE</scope>
</reference>
<accession>A0A8S3YTY8</accession>